<organism evidence="1 2">
    <name type="scientific">Falsiroseomonas selenitidurans</name>
    <dbReference type="NCBI Taxonomy" id="2716335"/>
    <lineage>
        <taxon>Bacteria</taxon>
        <taxon>Pseudomonadati</taxon>
        <taxon>Pseudomonadota</taxon>
        <taxon>Alphaproteobacteria</taxon>
        <taxon>Acetobacterales</taxon>
        <taxon>Roseomonadaceae</taxon>
        <taxon>Falsiroseomonas</taxon>
    </lineage>
</organism>
<gene>
    <name evidence="1" type="ORF">HEQ75_04745</name>
</gene>
<keyword evidence="2" id="KW-1185">Reference proteome</keyword>
<dbReference type="InterPro" id="IPR041088">
    <property type="entry name" value="RHH_8"/>
</dbReference>
<dbReference type="EMBL" id="JAAVNE010000005">
    <property type="protein sequence ID" value="NKC30159.1"/>
    <property type="molecule type" value="Genomic_DNA"/>
</dbReference>
<proteinExistence type="predicted"/>
<dbReference type="PANTHER" id="PTHR36215">
    <property type="entry name" value="BLL4998 PROTEIN"/>
    <property type="match status" value="1"/>
</dbReference>
<sequence length="143" mass="15712">MGWWRDGVELQIRRTGQDSEKITVNLFPIDLGHIDLLVQDGFYANRTDFIRTAIRNQIDRHADAARQAVARRQLELGLRQVGRAELEAARAEGRMLHLRVLGLASIAPDVSPELARATIASVAVLGALQASPAVKAALKDRIA</sequence>
<reference evidence="1 2" key="1">
    <citation type="submission" date="2020-03" db="EMBL/GenBank/DDBJ databases">
        <title>Roseomonas selenitidurans sp. nov. isolated from urban soil.</title>
        <authorList>
            <person name="Liu H."/>
        </authorList>
    </citation>
    <scope>NUCLEOTIDE SEQUENCE [LARGE SCALE GENOMIC DNA]</scope>
    <source>
        <strain evidence="1 2">BU-1</strain>
    </source>
</reference>
<dbReference type="CDD" id="cd22231">
    <property type="entry name" value="RHH_NikR_HicB-like"/>
    <property type="match status" value="1"/>
</dbReference>
<accession>A0ABX1DZ43</accession>
<comment type="caution">
    <text evidence="1">The sequence shown here is derived from an EMBL/GenBank/DDBJ whole genome shotgun (WGS) entry which is preliminary data.</text>
</comment>
<dbReference type="Proteomes" id="UP000787635">
    <property type="component" value="Unassembled WGS sequence"/>
</dbReference>
<name>A0ABX1DZ43_9PROT</name>
<dbReference type="PANTHER" id="PTHR36215:SF1">
    <property type="entry name" value="BLL4998 PROTEIN"/>
    <property type="match status" value="1"/>
</dbReference>
<dbReference type="SUPFAM" id="SSF47598">
    <property type="entry name" value="Ribbon-helix-helix"/>
    <property type="match status" value="1"/>
</dbReference>
<dbReference type="InterPro" id="IPR010985">
    <property type="entry name" value="Ribbon_hlx_hlx"/>
</dbReference>
<dbReference type="Pfam" id="PF17723">
    <property type="entry name" value="RHH_8"/>
    <property type="match status" value="1"/>
</dbReference>
<evidence type="ECO:0000313" key="1">
    <source>
        <dbReference type="EMBL" id="NKC30159.1"/>
    </source>
</evidence>
<evidence type="ECO:0000313" key="2">
    <source>
        <dbReference type="Proteomes" id="UP000787635"/>
    </source>
</evidence>
<protein>
    <submittedName>
        <fullName evidence="1">CopG family transcriptional regulator</fullName>
    </submittedName>
</protein>